<keyword evidence="3" id="KW-1185">Reference proteome</keyword>
<dbReference type="InterPro" id="IPR029068">
    <property type="entry name" value="Glyas_Bleomycin-R_OHBP_Dase"/>
</dbReference>
<dbReference type="Pfam" id="PF13468">
    <property type="entry name" value="Glyoxalase_3"/>
    <property type="match status" value="1"/>
</dbReference>
<gene>
    <name evidence="2" type="ORF">TRP8649_03102</name>
</gene>
<organism evidence="2 3">
    <name type="scientific">Pelagimonas phthalicica</name>
    <dbReference type="NCBI Taxonomy" id="1037362"/>
    <lineage>
        <taxon>Bacteria</taxon>
        <taxon>Pseudomonadati</taxon>
        <taxon>Pseudomonadota</taxon>
        <taxon>Alphaproteobacteria</taxon>
        <taxon>Rhodobacterales</taxon>
        <taxon>Roseobacteraceae</taxon>
        <taxon>Pelagimonas</taxon>
    </lineage>
</organism>
<dbReference type="Gene3D" id="3.10.180.10">
    <property type="entry name" value="2,3-Dihydroxybiphenyl 1,2-Dioxygenase, domain 1"/>
    <property type="match status" value="1"/>
</dbReference>
<accession>A0A238JFI7</accession>
<reference evidence="3" key="1">
    <citation type="submission" date="2017-05" db="EMBL/GenBank/DDBJ databases">
        <authorList>
            <person name="Rodrigo-Torres L."/>
            <person name="Arahal R. D."/>
            <person name="Lucena T."/>
        </authorList>
    </citation>
    <scope>NUCLEOTIDE SEQUENCE [LARGE SCALE GENOMIC DNA]</scope>
    <source>
        <strain evidence="3">CECT 8649</strain>
    </source>
</reference>
<dbReference type="EMBL" id="FXXP01000002">
    <property type="protein sequence ID" value="SMX28974.1"/>
    <property type="molecule type" value="Genomic_DNA"/>
</dbReference>
<dbReference type="AlphaFoldDB" id="A0A238JFI7"/>
<name>A0A238JFI7_9RHOB</name>
<sequence length="203" mass="21726">MLALDHIAVLGESLEEAAAHLEAAVGIPLLPGGRHNRFGTHNRLLGMAPDLYIEAIAVDPAAEPPTDARWFGLDHFSGPARLDKWICRVEDMVSALQALPIAGEPIEVSRGGLSWTMAVPKDGFLPFDGLFPALIQWHGTQIPGRTLPKGGVRLQQLTVSHPEADALQALLAPHLSEPLIRFETAAPGLAAELETPLGEVQLT</sequence>
<dbReference type="Proteomes" id="UP000225972">
    <property type="component" value="Unassembled WGS sequence"/>
</dbReference>
<dbReference type="InterPro" id="IPR025870">
    <property type="entry name" value="Glyoxalase-like_dom"/>
</dbReference>
<evidence type="ECO:0000313" key="3">
    <source>
        <dbReference type="Proteomes" id="UP000225972"/>
    </source>
</evidence>
<evidence type="ECO:0000313" key="2">
    <source>
        <dbReference type="EMBL" id="SMX28974.1"/>
    </source>
</evidence>
<evidence type="ECO:0000259" key="1">
    <source>
        <dbReference type="Pfam" id="PF13468"/>
    </source>
</evidence>
<feature type="domain" description="Glyoxalase-like" evidence="1">
    <location>
        <begin position="4"/>
        <end position="172"/>
    </location>
</feature>
<protein>
    <recommendedName>
        <fullName evidence="1">Glyoxalase-like domain-containing protein</fullName>
    </recommendedName>
</protein>
<proteinExistence type="predicted"/>
<dbReference type="RefSeq" id="WP_099247828.1">
    <property type="nucleotide sequence ID" value="NZ_FXXP01000002.1"/>
</dbReference>
<dbReference type="OrthoDB" id="8451710at2"/>